<evidence type="ECO:0000313" key="2">
    <source>
        <dbReference type="Proteomes" id="UP001233999"/>
    </source>
</evidence>
<organism evidence="1 2">
    <name type="scientific">Diploptera punctata</name>
    <name type="common">Pacific beetle cockroach</name>
    <dbReference type="NCBI Taxonomy" id="6984"/>
    <lineage>
        <taxon>Eukaryota</taxon>
        <taxon>Metazoa</taxon>
        <taxon>Ecdysozoa</taxon>
        <taxon>Arthropoda</taxon>
        <taxon>Hexapoda</taxon>
        <taxon>Insecta</taxon>
        <taxon>Pterygota</taxon>
        <taxon>Neoptera</taxon>
        <taxon>Polyneoptera</taxon>
        <taxon>Dictyoptera</taxon>
        <taxon>Blattodea</taxon>
        <taxon>Blaberoidea</taxon>
        <taxon>Blaberidae</taxon>
        <taxon>Diplopterinae</taxon>
        <taxon>Diploptera</taxon>
    </lineage>
</organism>
<gene>
    <name evidence="1" type="ORF">L9F63_008540</name>
</gene>
<dbReference type="Proteomes" id="UP001233999">
    <property type="component" value="Unassembled WGS sequence"/>
</dbReference>
<reference evidence="1" key="2">
    <citation type="submission" date="2023-05" db="EMBL/GenBank/DDBJ databases">
        <authorList>
            <person name="Fouks B."/>
        </authorList>
    </citation>
    <scope>NUCLEOTIDE SEQUENCE</scope>
    <source>
        <strain evidence="1">Stay&amp;Tobe</strain>
        <tissue evidence="1">Testes</tissue>
    </source>
</reference>
<accession>A0AAD7Z5G3</accession>
<name>A0AAD7Z5G3_DIPPU</name>
<dbReference type="AlphaFoldDB" id="A0AAD7Z5G3"/>
<sequence length="53" mass="5996">IVLKHVQEQININIEFIMLTLKIEHTHTTLPSSSDTTLISSVLYVMLPFSSVL</sequence>
<comment type="caution">
    <text evidence="1">The sequence shown here is derived from an EMBL/GenBank/DDBJ whole genome shotgun (WGS) entry which is preliminary data.</text>
</comment>
<dbReference type="EMBL" id="JASPKZ010010655">
    <property type="protein sequence ID" value="KAJ9574126.1"/>
    <property type="molecule type" value="Genomic_DNA"/>
</dbReference>
<evidence type="ECO:0000313" key="1">
    <source>
        <dbReference type="EMBL" id="KAJ9574126.1"/>
    </source>
</evidence>
<keyword evidence="2" id="KW-1185">Reference proteome</keyword>
<feature type="non-terminal residue" evidence="1">
    <location>
        <position position="1"/>
    </location>
</feature>
<reference evidence="1" key="1">
    <citation type="journal article" date="2023" name="IScience">
        <title>Live-bearing cockroach genome reveals convergent evolutionary mechanisms linked to viviparity in insects and beyond.</title>
        <authorList>
            <person name="Fouks B."/>
            <person name="Harrison M.C."/>
            <person name="Mikhailova A.A."/>
            <person name="Marchal E."/>
            <person name="English S."/>
            <person name="Carruthers M."/>
            <person name="Jennings E.C."/>
            <person name="Chiamaka E.L."/>
            <person name="Frigard R.A."/>
            <person name="Pippel M."/>
            <person name="Attardo G.M."/>
            <person name="Benoit J.B."/>
            <person name="Bornberg-Bauer E."/>
            <person name="Tobe S.S."/>
        </authorList>
    </citation>
    <scope>NUCLEOTIDE SEQUENCE</scope>
    <source>
        <strain evidence="1">Stay&amp;Tobe</strain>
    </source>
</reference>
<protein>
    <submittedName>
        <fullName evidence="1">Uncharacterized protein</fullName>
    </submittedName>
</protein>
<proteinExistence type="predicted"/>